<proteinExistence type="predicted"/>
<feature type="domain" description="C2H2-type" evidence="6">
    <location>
        <begin position="263"/>
        <end position="287"/>
    </location>
</feature>
<dbReference type="Gene3D" id="3.30.160.60">
    <property type="entry name" value="Classic Zinc Finger"/>
    <property type="match status" value="3"/>
</dbReference>
<feature type="domain" description="C2H2-type" evidence="6">
    <location>
        <begin position="54"/>
        <end position="82"/>
    </location>
</feature>
<dbReference type="Proteomes" id="UP000292702">
    <property type="component" value="Unassembled WGS sequence"/>
</dbReference>
<dbReference type="InterPro" id="IPR013087">
    <property type="entry name" value="Znf_C2H2_type"/>
</dbReference>
<comment type="caution">
    <text evidence="7">The sequence shown here is derived from an EMBL/GenBank/DDBJ whole genome shotgun (WGS) entry which is preliminary data.</text>
</comment>
<dbReference type="Pfam" id="PF12171">
    <property type="entry name" value="zf-C2H2_jaz"/>
    <property type="match status" value="1"/>
</dbReference>
<keyword evidence="4" id="KW-0862">Zinc</keyword>
<dbReference type="SMART" id="SM00355">
    <property type="entry name" value="ZnF_C2H2"/>
    <property type="match status" value="8"/>
</dbReference>
<dbReference type="Pfam" id="PF13912">
    <property type="entry name" value="zf-C2H2_6"/>
    <property type="match status" value="2"/>
</dbReference>
<evidence type="ECO:0000313" key="7">
    <source>
        <dbReference type="EMBL" id="TCD67479.1"/>
    </source>
</evidence>
<feature type="domain" description="C2H2-type" evidence="6">
    <location>
        <begin position="152"/>
        <end position="181"/>
    </location>
</feature>
<dbReference type="InterPro" id="IPR022755">
    <property type="entry name" value="Znf_C2H2_jaz"/>
</dbReference>
<organism evidence="7 8">
    <name type="scientific">Steccherinum ochraceum</name>
    <dbReference type="NCBI Taxonomy" id="92696"/>
    <lineage>
        <taxon>Eukaryota</taxon>
        <taxon>Fungi</taxon>
        <taxon>Dikarya</taxon>
        <taxon>Basidiomycota</taxon>
        <taxon>Agaricomycotina</taxon>
        <taxon>Agaricomycetes</taxon>
        <taxon>Polyporales</taxon>
        <taxon>Steccherinaceae</taxon>
        <taxon>Steccherinum</taxon>
    </lineage>
</organism>
<dbReference type="AlphaFoldDB" id="A0A4R0RQ47"/>
<name>A0A4R0RQ47_9APHY</name>
<gene>
    <name evidence="7" type="ORF">EIP91_012340</name>
</gene>
<evidence type="ECO:0000256" key="2">
    <source>
        <dbReference type="ARBA" id="ARBA00022737"/>
    </source>
</evidence>
<evidence type="ECO:0000259" key="6">
    <source>
        <dbReference type="PROSITE" id="PS50157"/>
    </source>
</evidence>
<evidence type="ECO:0000256" key="1">
    <source>
        <dbReference type="ARBA" id="ARBA00022723"/>
    </source>
</evidence>
<evidence type="ECO:0000256" key="4">
    <source>
        <dbReference type="ARBA" id="ARBA00022833"/>
    </source>
</evidence>
<dbReference type="PROSITE" id="PS50157">
    <property type="entry name" value="ZINC_FINGER_C2H2_2"/>
    <property type="match status" value="5"/>
</dbReference>
<reference evidence="7 8" key="1">
    <citation type="submission" date="2018-11" db="EMBL/GenBank/DDBJ databases">
        <title>Genome assembly of Steccherinum ochraceum LE-BIN_3174, the white-rot fungus of the Steccherinaceae family (The Residual Polyporoid clade, Polyporales, Basidiomycota).</title>
        <authorList>
            <person name="Fedorova T.V."/>
            <person name="Glazunova O.A."/>
            <person name="Landesman E.O."/>
            <person name="Moiseenko K.V."/>
            <person name="Psurtseva N.V."/>
            <person name="Savinova O.S."/>
            <person name="Shakhova N.V."/>
            <person name="Tyazhelova T.V."/>
            <person name="Vasina D.V."/>
        </authorList>
    </citation>
    <scope>NUCLEOTIDE SEQUENCE [LARGE SCALE GENOMIC DNA]</scope>
    <source>
        <strain evidence="7 8">LE-BIN_3174</strain>
    </source>
</reference>
<sequence>MAYCTRCKRSFASEQGLQHHKETSKAHSFCRACNRHFVSDEALAQHYRGSPRHHYCDPCEEHFDDEDDLERHDIDVHNYCAPCNIFFSSACALENHDIAEHNYCSPCCRYFSSHAALKQHDADVHHYCTLCSKSFKSIQALGQHDESVHNGYYCAPCKRTFQTQQNLDTHLRSSNHQPRRFKCPGRKCTGAFVSSSGLIAHCESGACPSGVSRQAVDRLVVALDRNNVITNPARLLAGPAGFYAPPLLTSSWATAKSWNGDAYECVVCHREFRSLNALNSHLQSPVHQERIYRCPTGKPGNGCGTEFKTLSGLVQHVESGVCGVKRFQRQIDSVVEAVTGAMLRLAF</sequence>
<dbReference type="OrthoDB" id="6077919at2759"/>
<dbReference type="PANTHER" id="PTHR24379">
    <property type="entry name" value="KRAB AND ZINC FINGER DOMAIN-CONTAINING"/>
    <property type="match status" value="1"/>
</dbReference>
<evidence type="ECO:0000256" key="3">
    <source>
        <dbReference type="ARBA" id="ARBA00022771"/>
    </source>
</evidence>
<dbReference type="PROSITE" id="PS00028">
    <property type="entry name" value="ZINC_FINGER_C2H2_1"/>
    <property type="match status" value="4"/>
</dbReference>
<keyword evidence="1" id="KW-0479">Metal-binding</keyword>
<keyword evidence="3 5" id="KW-0863">Zinc-finger</keyword>
<dbReference type="STRING" id="92696.A0A4R0RQ47"/>
<dbReference type="InterPro" id="IPR036236">
    <property type="entry name" value="Znf_C2H2_sf"/>
</dbReference>
<accession>A0A4R0RQ47</accession>
<evidence type="ECO:0000256" key="5">
    <source>
        <dbReference type="PROSITE-ProRule" id="PRU00042"/>
    </source>
</evidence>
<keyword evidence="2" id="KW-0677">Repeat</keyword>
<evidence type="ECO:0000313" key="8">
    <source>
        <dbReference type="Proteomes" id="UP000292702"/>
    </source>
</evidence>
<dbReference type="EMBL" id="RWJN01000096">
    <property type="protein sequence ID" value="TCD67479.1"/>
    <property type="molecule type" value="Genomic_DNA"/>
</dbReference>
<dbReference type="Pfam" id="PF12874">
    <property type="entry name" value="zf-met"/>
    <property type="match status" value="2"/>
</dbReference>
<dbReference type="GO" id="GO:0008270">
    <property type="term" value="F:zinc ion binding"/>
    <property type="evidence" value="ECO:0007669"/>
    <property type="project" value="UniProtKB-KW"/>
</dbReference>
<protein>
    <recommendedName>
        <fullName evidence="6">C2H2-type domain-containing protein</fullName>
    </recommendedName>
</protein>
<feature type="domain" description="C2H2-type" evidence="6">
    <location>
        <begin position="2"/>
        <end position="32"/>
    </location>
</feature>
<dbReference type="PANTHER" id="PTHR24379:SF121">
    <property type="entry name" value="C2H2-TYPE DOMAIN-CONTAINING PROTEIN"/>
    <property type="match status" value="1"/>
</dbReference>
<dbReference type="SUPFAM" id="SSF57667">
    <property type="entry name" value="beta-beta-alpha zinc fingers"/>
    <property type="match status" value="2"/>
</dbReference>
<feature type="domain" description="C2H2-type" evidence="6">
    <location>
        <begin position="126"/>
        <end position="151"/>
    </location>
</feature>
<keyword evidence="8" id="KW-1185">Reference proteome</keyword>